<sequence length="145" mass="15447">MRSSLVVSPSLQHTSTMQPREYQLPDPNKQNQGIVDGRAEGANPPQAKVLDDTVIDLDASSETPTVDTSAFRGPGSSVTSQEVHKGFGHPGSGMSSKEARHDGKYQHRESEGQGASQWGPPQSKDVELDRAQRPTGDKVGPTSGV</sequence>
<feature type="region of interest" description="Disordered" evidence="1">
    <location>
        <begin position="1"/>
        <end position="145"/>
    </location>
</feature>
<dbReference type="AlphaFoldDB" id="A0A8H5G9G1"/>
<reference evidence="2 3" key="1">
    <citation type="journal article" date="2020" name="ISME J.">
        <title>Uncovering the hidden diversity of litter-decomposition mechanisms in mushroom-forming fungi.</title>
        <authorList>
            <person name="Floudas D."/>
            <person name="Bentzer J."/>
            <person name="Ahren D."/>
            <person name="Johansson T."/>
            <person name="Persson P."/>
            <person name="Tunlid A."/>
        </authorList>
    </citation>
    <scope>NUCLEOTIDE SEQUENCE [LARGE SCALE GENOMIC DNA]</scope>
    <source>
        <strain evidence="2 3">CBS 146.42</strain>
    </source>
</reference>
<gene>
    <name evidence="2" type="ORF">D9756_004577</name>
</gene>
<feature type="compositionally biased region" description="Basic and acidic residues" evidence="1">
    <location>
        <begin position="97"/>
        <end position="111"/>
    </location>
</feature>
<evidence type="ECO:0000256" key="1">
    <source>
        <dbReference type="SAM" id="MobiDB-lite"/>
    </source>
</evidence>
<evidence type="ECO:0000313" key="2">
    <source>
        <dbReference type="EMBL" id="KAF5360822.1"/>
    </source>
</evidence>
<dbReference type="Proteomes" id="UP000559027">
    <property type="component" value="Unassembled WGS sequence"/>
</dbReference>
<dbReference type="OrthoDB" id="3260716at2759"/>
<accession>A0A8H5G9G1</accession>
<organism evidence="2 3">
    <name type="scientific">Leucocoprinus leucothites</name>
    <dbReference type="NCBI Taxonomy" id="201217"/>
    <lineage>
        <taxon>Eukaryota</taxon>
        <taxon>Fungi</taxon>
        <taxon>Dikarya</taxon>
        <taxon>Basidiomycota</taxon>
        <taxon>Agaricomycotina</taxon>
        <taxon>Agaricomycetes</taxon>
        <taxon>Agaricomycetidae</taxon>
        <taxon>Agaricales</taxon>
        <taxon>Agaricineae</taxon>
        <taxon>Agaricaceae</taxon>
        <taxon>Leucocoprinus</taxon>
    </lineage>
</organism>
<proteinExistence type="predicted"/>
<name>A0A8H5G9G1_9AGAR</name>
<protein>
    <submittedName>
        <fullName evidence="2">Uncharacterized protein</fullName>
    </submittedName>
</protein>
<feature type="compositionally biased region" description="Polar residues" evidence="1">
    <location>
        <begin position="1"/>
        <end position="18"/>
    </location>
</feature>
<evidence type="ECO:0000313" key="3">
    <source>
        <dbReference type="Proteomes" id="UP000559027"/>
    </source>
</evidence>
<keyword evidence="3" id="KW-1185">Reference proteome</keyword>
<feature type="compositionally biased region" description="Basic and acidic residues" evidence="1">
    <location>
        <begin position="124"/>
        <end position="136"/>
    </location>
</feature>
<comment type="caution">
    <text evidence="2">The sequence shown here is derived from an EMBL/GenBank/DDBJ whole genome shotgun (WGS) entry which is preliminary data.</text>
</comment>
<dbReference type="EMBL" id="JAACJO010000003">
    <property type="protein sequence ID" value="KAF5360822.1"/>
    <property type="molecule type" value="Genomic_DNA"/>
</dbReference>